<feature type="transmembrane region" description="Helical" evidence="2">
    <location>
        <begin position="67"/>
        <end position="87"/>
    </location>
</feature>
<keyword evidence="2" id="KW-1133">Transmembrane helix</keyword>
<dbReference type="EMBL" id="JAXOVC010000006">
    <property type="protein sequence ID" value="KAK4500647.1"/>
    <property type="molecule type" value="Genomic_DNA"/>
</dbReference>
<evidence type="ECO:0000313" key="4">
    <source>
        <dbReference type="Proteomes" id="UP001305779"/>
    </source>
</evidence>
<keyword evidence="4" id="KW-1185">Reference proteome</keyword>
<protein>
    <submittedName>
        <fullName evidence="3">Uncharacterized protein</fullName>
    </submittedName>
</protein>
<feature type="region of interest" description="Disordered" evidence="1">
    <location>
        <begin position="1"/>
        <end position="27"/>
    </location>
</feature>
<organism evidence="3 4">
    <name type="scientific">Zasmidium cellare</name>
    <name type="common">Wine cellar mold</name>
    <name type="synonym">Racodium cellare</name>
    <dbReference type="NCBI Taxonomy" id="395010"/>
    <lineage>
        <taxon>Eukaryota</taxon>
        <taxon>Fungi</taxon>
        <taxon>Dikarya</taxon>
        <taxon>Ascomycota</taxon>
        <taxon>Pezizomycotina</taxon>
        <taxon>Dothideomycetes</taxon>
        <taxon>Dothideomycetidae</taxon>
        <taxon>Mycosphaerellales</taxon>
        <taxon>Mycosphaerellaceae</taxon>
        <taxon>Zasmidium</taxon>
    </lineage>
</organism>
<evidence type="ECO:0000313" key="3">
    <source>
        <dbReference type="EMBL" id="KAK4500647.1"/>
    </source>
</evidence>
<dbReference type="Proteomes" id="UP001305779">
    <property type="component" value="Unassembled WGS sequence"/>
</dbReference>
<name>A0ABR0EGL6_ZASCE</name>
<evidence type="ECO:0000256" key="1">
    <source>
        <dbReference type="SAM" id="MobiDB-lite"/>
    </source>
</evidence>
<feature type="region of interest" description="Disordered" evidence="1">
    <location>
        <begin position="140"/>
        <end position="184"/>
    </location>
</feature>
<accession>A0ABR0EGL6</accession>
<evidence type="ECO:0000256" key="2">
    <source>
        <dbReference type="SAM" id="Phobius"/>
    </source>
</evidence>
<sequence>MPDHRRTNRPEATPITRPRRFPRDEPYQSTFDTFVPLSRQDIMRNLKIATIIAFVVCAGSLDASSSWVDIIIVCGLGLVLVAIIAIMKRSNKKGRKMPQAPTTASIKLQAPTIAPNHILPKSECGTGRIMNTAELKKRLQEVREQEKTEKEKDRKARQRERQAAKKEARGEEVVGEVGKGEREE</sequence>
<feature type="transmembrane region" description="Helical" evidence="2">
    <location>
        <begin position="45"/>
        <end position="61"/>
    </location>
</feature>
<proteinExistence type="predicted"/>
<comment type="caution">
    <text evidence="3">The sequence shown here is derived from an EMBL/GenBank/DDBJ whole genome shotgun (WGS) entry which is preliminary data.</text>
</comment>
<keyword evidence="2" id="KW-0812">Transmembrane</keyword>
<keyword evidence="2" id="KW-0472">Membrane</keyword>
<gene>
    <name evidence="3" type="ORF">PRZ48_008836</name>
</gene>
<reference evidence="3 4" key="1">
    <citation type="journal article" date="2023" name="G3 (Bethesda)">
        <title>A chromosome-level genome assembly of Zasmidium syzygii isolated from banana leaves.</title>
        <authorList>
            <person name="van Westerhoven A.C."/>
            <person name="Mehrabi R."/>
            <person name="Talebi R."/>
            <person name="Steentjes M.B.F."/>
            <person name="Corcolon B."/>
            <person name="Chong P.A."/>
            <person name="Kema G.H.J."/>
            <person name="Seidl M.F."/>
        </authorList>
    </citation>
    <scope>NUCLEOTIDE SEQUENCE [LARGE SCALE GENOMIC DNA]</scope>
    <source>
        <strain evidence="3 4">P124</strain>
    </source>
</reference>